<dbReference type="RefSeq" id="WP_343903680.1">
    <property type="nucleotide sequence ID" value="NZ_BAAAIS010000002.1"/>
</dbReference>
<protein>
    <submittedName>
        <fullName evidence="2">PadR family transcriptional regulator</fullName>
    </submittedName>
</protein>
<gene>
    <name evidence="2" type="ORF">ACFSDA_04460</name>
</gene>
<evidence type="ECO:0000313" key="3">
    <source>
        <dbReference type="Proteomes" id="UP001597280"/>
    </source>
</evidence>
<dbReference type="InterPro" id="IPR036390">
    <property type="entry name" value="WH_DNA-bd_sf"/>
</dbReference>
<name>A0ABW4PVR9_9MICO</name>
<feature type="domain" description="Transcription regulator PadR N-terminal" evidence="1">
    <location>
        <begin position="6"/>
        <end position="82"/>
    </location>
</feature>
<accession>A0ABW4PVR9</accession>
<evidence type="ECO:0000259" key="1">
    <source>
        <dbReference type="Pfam" id="PF03551"/>
    </source>
</evidence>
<sequence>MIELMILGLLADGPLHGYALRRRMEQLYGHARAVSDGALYPALRRLREAGAITETVDERPRIAAAERRTLALTDAGRERLEEILRGADGALVSDQSRFFVVLAFLSHLSDADGRTAVLRRRLAFLEGGRSFFVDAEDRPLRSAQLEDPYRRGMLRIARDVRATEVAWLREQIEDAPTEETT</sequence>
<dbReference type="EMBL" id="JBHUFL010000002">
    <property type="protein sequence ID" value="MFD1834324.1"/>
    <property type="molecule type" value="Genomic_DNA"/>
</dbReference>
<evidence type="ECO:0000313" key="2">
    <source>
        <dbReference type="EMBL" id="MFD1834324.1"/>
    </source>
</evidence>
<dbReference type="Pfam" id="PF03551">
    <property type="entry name" value="PadR"/>
    <property type="match status" value="1"/>
</dbReference>
<dbReference type="InterPro" id="IPR005149">
    <property type="entry name" value="Tscrpt_reg_PadR_N"/>
</dbReference>
<dbReference type="InterPro" id="IPR052509">
    <property type="entry name" value="Metal_resp_DNA-bind_regulator"/>
</dbReference>
<dbReference type="Proteomes" id="UP001597280">
    <property type="component" value="Unassembled WGS sequence"/>
</dbReference>
<dbReference type="PANTHER" id="PTHR33169">
    <property type="entry name" value="PADR-FAMILY TRANSCRIPTIONAL REGULATOR"/>
    <property type="match status" value="1"/>
</dbReference>
<proteinExistence type="predicted"/>
<organism evidence="2 3">
    <name type="scientific">Brachybacterium rhamnosum</name>
    <dbReference type="NCBI Taxonomy" id="173361"/>
    <lineage>
        <taxon>Bacteria</taxon>
        <taxon>Bacillati</taxon>
        <taxon>Actinomycetota</taxon>
        <taxon>Actinomycetes</taxon>
        <taxon>Micrococcales</taxon>
        <taxon>Dermabacteraceae</taxon>
        <taxon>Brachybacterium</taxon>
    </lineage>
</organism>
<reference evidence="3" key="1">
    <citation type="journal article" date="2019" name="Int. J. Syst. Evol. Microbiol.">
        <title>The Global Catalogue of Microorganisms (GCM) 10K type strain sequencing project: providing services to taxonomists for standard genome sequencing and annotation.</title>
        <authorList>
            <consortium name="The Broad Institute Genomics Platform"/>
            <consortium name="The Broad Institute Genome Sequencing Center for Infectious Disease"/>
            <person name="Wu L."/>
            <person name="Ma J."/>
        </authorList>
    </citation>
    <scope>NUCLEOTIDE SEQUENCE [LARGE SCALE GENOMIC DNA]</scope>
    <source>
        <strain evidence="3">JCM 11650</strain>
    </source>
</reference>
<dbReference type="PANTHER" id="PTHR33169:SF26">
    <property type="entry name" value="CONSERVED PROTEIN"/>
    <property type="match status" value="1"/>
</dbReference>
<keyword evidence="3" id="KW-1185">Reference proteome</keyword>
<dbReference type="InterPro" id="IPR036388">
    <property type="entry name" value="WH-like_DNA-bd_sf"/>
</dbReference>
<comment type="caution">
    <text evidence="2">The sequence shown here is derived from an EMBL/GenBank/DDBJ whole genome shotgun (WGS) entry which is preliminary data.</text>
</comment>
<dbReference type="SUPFAM" id="SSF46785">
    <property type="entry name" value="Winged helix' DNA-binding domain"/>
    <property type="match status" value="1"/>
</dbReference>
<dbReference type="Gene3D" id="1.10.10.10">
    <property type="entry name" value="Winged helix-like DNA-binding domain superfamily/Winged helix DNA-binding domain"/>
    <property type="match status" value="1"/>
</dbReference>